<evidence type="ECO:0000313" key="1">
    <source>
        <dbReference type="EMBL" id="AQZ62346.1"/>
    </source>
</evidence>
<name>A0A1U9ZWL0_9ACTN</name>
<dbReference type="EMBL" id="CP017717">
    <property type="protein sequence ID" value="AQZ62346.1"/>
    <property type="molecule type" value="Genomic_DNA"/>
</dbReference>
<reference evidence="2" key="1">
    <citation type="journal article" date="2017" name="Med. Chem. Commun.">
        <title>Nonomuraea sp. ATCC 55076 harbours the largest actinomycete chromosome to date and the kistamicin biosynthetic gene cluster.</title>
        <authorList>
            <person name="Nazari B."/>
            <person name="Forneris C.C."/>
            <person name="Gibson M.I."/>
            <person name="Moon K."/>
            <person name="Schramma K.R."/>
            <person name="Seyedsayamdost M.R."/>
        </authorList>
    </citation>
    <scope>NUCLEOTIDE SEQUENCE [LARGE SCALE GENOMIC DNA]</scope>
    <source>
        <strain evidence="2">ATCC 55076</strain>
    </source>
</reference>
<accession>A0A1U9ZWL0</accession>
<gene>
    <name evidence="1" type="ORF">BKM31_13500</name>
</gene>
<dbReference type="Proteomes" id="UP000190797">
    <property type="component" value="Chromosome"/>
</dbReference>
<dbReference type="AlphaFoldDB" id="A0A1U9ZWL0"/>
<organism evidence="1 2">
    <name type="scientific">[Actinomadura] parvosata subsp. kistnae</name>
    <dbReference type="NCBI Taxonomy" id="1909395"/>
    <lineage>
        <taxon>Bacteria</taxon>
        <taxon>Bacillati</taxon>
        <taxon>Actinomycetota</taxon>
        <taxon>Actinomycetes</taxon>
        <taxon>Streptosporangiales</taxon>
        <taxon>Streptosporangiaceae</taxon>
        <taxon>Nonomuraea</taxon>
    </lineage>
</organism>
<proteinExistence type="predicted"/>
<dbReference type="KEGG" id="noa:BKM31_13500"/>
<evidence type="ECO:0000313" key="2">
    <source>
        <dbReference type="Proteomes" id="UP000190797"/>
    </source>
</evidence>
<protein>
    <submittedName>
        <fullName evidence="1">Uncharacterized protein</fullName>
    </submittedName>
</protein>
<keyword evidence="2" id="KW-1185">Reference proteome</keyword>
<sequence length="102" mass="10525">MAGPIRQAAEKVADQGRDLRATCLQGEVAGVQELNAGVLRVAGEGQRPVRSEGLVVAASDGQQRRLVGAQVLLPARVLRRVGGVVEEEGQLDGVAAGRSTTA</sequence>